<proteinExistence type="predicted"/>
<dbReference type="InterPro" id="IPR011990">
    <property type="entry name" value="TPR-like_helical_dom_sf"/>
</dbReference>
<accession>D8RF94</accession>
<dbReference type="KEGG" id="smo:SELMODRAFT_410602"/>
<evidence type="ECO:0000313" key="3">
    <source>
        <dbReference type="EMBL" id="EFJ28830.1"/>
    </source>
</evidence>
<dbReference type="EMBL" id="GL377578">
    <property type="protein sequence ID" value="EFJ28830.1"/>
    <property type="molecule type" value="Genomic_DNA"/>
</dbReference>
<dbReference type="PROSITE" id="PS51375">
    <property type="entry name" value="PPR"/>
    <property type="match status" value="1"/>
</dbReference>
<protein>
    <submittedName>
        <fullName evidence="3">Uncharacterized protein</fullName>
    </submittedName>
</protein>
<evidence type="ECO:0000256" key="2">
    <source>
        <dbReference type="PROSITE-ProRule" id="PRU00708"/>
    </source>
</evidence>
<dbReference type="AlphaFoldDB" id="D8RF94"/>
<reference evidence="3 4" key="1">
    <citation type="journal article" date="2011" name="Science">
        <title>The Selaginella genome identifies genetic changes associated with the evolution of vascular plants.</title>
        <authorList>
            <person name="Banks J.A."/>
            <person name="Nishiyama T."/>
            <person name="Hasebe M."/>
            <person name="Bowman J.L."/>
            <person name="Gribskov M."/>
            <person name="dePamphilis C."/>
            <person name="Albert V.A."/>
            <person name="Aono N."/>
            <person name="Aoyama T."/>
            <person name="Ambrose B.A."/>
            <person name="Ashton N.W."/>
            <person name="Axtell M.J."/>
            <person name="Barker E."/>
            <person name="Barker M.S."/>
            <person name="Bennetzen J.L."/>
            <person name="Bonawitz N.D."/>
            <person name="Chapple C."/>
            <person name="Cheng C."/>
            <person name="Correa L.G."/>
            <person name="Dacre M."/>
            <person name="DeBarry J."/>
            <person name="Dreyer I."/>
            <person name="Elias M."/>
            <person name="Engstrom E.M."/>
            <person name="Estelle M."/>
            <person name="Feng L."/>
            <person name="Finet C."/>
            <person name="Floyd S.K."/>
            <person name="Frommer W.B."/>
            <person name="Fujita T."/>
            <person name="Gramzow L."/>
            <person name="Gutensohn M."/>
            <person name="Harholt J."/>
            <person name="Hattori M."/>
            <person name="Heyl A."/>
            <person name="Hirai T."/>
            <person name="Hiwatashi Y."/>
            <person name="Ishikawa M."/>
            <person name="Iwata M."/>
            <person name="Karol K.G."/>
            <person name="Koehler B."/>
            <person name="Kolukisaoglu U."/>
            <person name="Kubo M."/>
            <person name="Kurata T."/>
            <person name="Lalonde S."/>
            <person name="Li K."/>
            <person name="Li Y."/>
            <person name="Litt A."/>
            <person name="Lyons E."/>
            <person name="Manning G."/>
            <person name="Maruyama T."/>
            <person name="Michael T.P."/>
            <person name="Mikami K."/>
            <person name="Miyazaki S."/>
            <person name="Morinaga S."/>
            <person name="Murata T."/>
            <person name="Mueller-Roeber B."/>
            <person name="Nelson D.R."/>
            <person name="Obara M."/>
            <person name="Oguri Y."/>
            <person name="Olmstead R.G."/>
            <person name="Onodera N."/>
            <person name="Petersen B.L."/>
            <person name="Pils B."/>
            <person name="Prigge M."/>
            <person name="Rensing S.A."/>
            <person name="Riano-Pachon D.M."/>
            <person name="Roberts A.W."/>
            <person name="Sato Y."/>
            <person name="Scheller H.V."/>
            <person name="Schulz B."/>
            <person name="Schulz C."/>
            <person name="Shakirov E.V."/>
            <person name="Shibagaki N."/>
            <person name="Shinohara N."/>
            <person name="Shippen D.E."/>
            <person name="Soerensen I."/>
            <person name="Sotooka R."/>
            <person name="Sugimoto N."/>
            <person name="Sugita M."/>
            <person name="Sumikawa N."/>
            <person name="Tanurdzic M."/>
            <person name="Theissen G."/>
            <person name="Ulvskov P."/>
            <person name="Wakazuki S."/>
            <person name="Weng J.K."/>
            <person name="Willats W.W."/>
            <person name="Wipf D."/>
            <person name="Wolf P.G."/>
            <person name="Yang L."/>
            <person name="Zimmer A.D."/>
            <person name="Zhu Q."/>
            <person name="Mitros T."/>
            <person name="Hellsten U."/>
            <person name="Loque D."/>
            <person name="Otillar R."/>
            <person name="Salamov A."/>
            <person name="Schmutz J."/>
            <person name="Shapiro H."/>
            <person name="Lindquist E."/>
            <person name="Lucas S."/>
            <person name="Rokhsar D."/>
            <person name="Grigoriev I.V."/>
        </authorList>
    </citation>
    <scope>NUCLEOTIDE SEQUENCE [LARGE SCALE GENOMIC DNA]</scope>
</reference>
<dbReference type="InParanoid" id="D8RF94"/>
<evidence type="ECO:0000313" key="4">
    <source>
        <dbReference type="Proteomes" id="UP000001514"/>
    </source>
</evidence>
<dbReference type="PANTHER" id="PTHR24015">
    <property type="entry name" value="OS07G0578800 PROTEIN-RELATED"/>
    <property type="match status" value="1"/>
</dbReference>
<dbReference type="Pfam" id="PF01535">
    <property type="entry name" value="PPR"/>
    <property type="match status" value="3"/>
</dbReference>
<dbReference type="InterPro" id="IPR046960">
    <property type="entry name" value="PPR_At4g14850-like_plant"/>
</dbReference>
<dbReference type="PANTHER" id="PTHR24015:SF548">
    <property type="entry name" value="OS08G0340900 PROTEIN"/>
    <property type="match status" value="1"/>
</dbReference>
<dbReference type="GO" id="GO:0003723">
    <property type="term" value="F:RNA binding"/>
    <property type="evidence" value="ECO:0007669"/>
    <property type="project" value="InterPro"/>
</dbReference>
<dbReference type="Pfam" id="PF13041">
    <property type="entry name" value="PPR_2"/>
    <property type="match status" value="1"/>
</dbReference>
<evidence type="ECO:0000256" key="1">
    <source>
        <dbReference type="ARBA" id="ARBA00022737"/>
    </source>
</evidence>
<organism evidence="4">
    <name type="scientific">Selaginella moellendorffii</name>
    <name type="common">Spikemoss</name>
    <dbReference type="NCBI Taxonomy" id="88036"/>
    <lineage>
        <taxon>Eukaryota</taxon>
        <taxon>Viridiplantae</taxon>
        <taxon>Streptophyta</taxon>
        <taxon>Embryophyta</taxon>
        <taxon>Tracheophyta</taxon>
        <taxon>Lycopodiopsida</taxon>
        <taxon>Selaginellales</taxon>
        <taxon>Selaginellaceae</taxon>
        <taxon>Selaginella</taxon>
    </lineage>
</organism>
<dbReference type="eggNOG" id="KOG4197">
    <property type="taxonomic scope" value="Eukaryota"/>
</dbReference>
<dbReference type="Proteomes" id="UP000001514">
    <property type="component" value="Unassembled WGS sequence"/>
</dbReference>
<sequence>MSMLESTTKPDQISFVNVLEAITGPELLKDGEFIHNSVVENGFEKDGIIGSALLGMYSRCENLEKAEEVFAKIGRPYHSVVAWNSMLATYTAFGRCKEAIKLFMDMQQDGSKATEATFATLLTACAGASTLAQGKMVVSWINEWLMSHTISACSYLVIQNATINMYAKCGSLDLALQTFNSMHQRDVTSWNSVLGTLARHGVGKEAIDLLHMAEEEDDLISGLPAPSKPPRSHSSHHEKYPEKIFLIQDKETLQWRRLPPVSGFQSYQVGQVRVYKARLVAGCGAVYAWTVAPTQSFGAPEGSFIFKLDIGRGDWIWKRVPASQVSRWSEPVFFNGKIYSLLPGCQPRRRICSCFEVMEYDPETGSCHMSNKWPSKNVGVILSSSSRLQQLYGVVRTLANGQQLMVNEGGSWQLHRELPALPDDRVFKFKLVNGDCFEPAVEAGVNVLAILLSHRDAVVYWFNTEVNGANWVAIEHQSQPGNVTQCVAVQGSLYAISRNFPRLHYKLWKGTINVAERLLIWEQRQRLQVSLSCFTLMA</sequence>
<dbReference type="STRING" id="88036.D8RF94"/>
<keyword evidence="4" id="KW-1185">Reference proteome</keyword>
<gene>
    <name evidence="3" type="ORF">SELMODRAFT_410602</name>
</gene>
<dbReference type="InterPro" id="IPR002885">
    <property type="entry name" value="PPR_rpt"/>
</dbReference>
<dbReference type="GO" id="GO:0009451">
    <property type="term" value="P:RNA modification"/>
    <property type="evidence" value="ECO:0000318"/>
    <property type="project" value="GO_Central"/>
</dbReference>
<dbReference type="HOGENOM" id="CLU_506622_0_0_1"/>
<name>D8RF94_SELML</name>
<dbReference type="FunFam" id="1.25.40.10:FF:000285">
    <property type="entry name" value="Pentatricopeptide repeat-containing protein, chloroplastic"/>
    <property type="match status" value="1"/>
</dbReference>
<dbReference type="Gramene" id="EFJ28830">
    <property type="protein sequence ID" value="EFJ28830"/>
    <property type="gene ID" value="SELMODRAFT_410602"/>
</dbReference>
<keyword evidence="1" id="KW-0677">Repeat</keyword>
<feature type="repeat" description="PPR" evidence="2">
    <location>
        <begin position="79"/>
        <end position="113"/>
    </location>
</feature>
<dbReference type="NCBIfam" id="TIGR00756">
    <property type="entry name" value="PPR"/>
    <property type="match status" value="1"/>
</dbReference>
<dbReference type="Gene3D" id="1.25.40.10">
    <property type="entry name" value="Tetratricopeptide repeat domain"/>
    <property type="match status" value="2"/>
</dbReference>